<accession>A0ABQ1QRV5</accession>
<organism evidence="1 2">
    <name type="scientific">Muriicola marianensis</name>
    <dbReference type="NCBI Taxonomy" id="1324801"/>
    <lineage>
        <taxon>Bacteria</taxon>
        <taxon>Pseudomonadati</taxon>
        <taxon>Bacteroidota</taxon>
        <taxon>Flavobacteriia</taxon>
        <taxon>Flavobacteriales</taxon>
        <taxon>Flavobacteriaceae</taxon>
        <taxon>Muriicola</taxon>
    </lineage>
</organism>
<reference evidence="2" key="1">
    <citation type="journal article" date="2019" name="Int. J. Syst. Evol. Microbiol.">
        <title>The Global Catalogue of Microorganisms (GCM) 10K type strain sequencing project: providing services to taxonomists for standard genome sequencing and annotation.</title>
        <authorList>
            <consortium name="The Broad Institute Genomics Platform"/>
            <consortium name="The Broad Institute Genome Sequencing Center for Infectious Disease"/>
            <person name="Wu L."/>
            <person name="Ma J."/>
        </authorList>
    </citation>
    <scope>NUCLEOTIDE SEQUENCE [LARGE SCALE GENOMIC DNA]</scope>
    <source>
        <strain evidence="2">CGMCC 1.12606</strain>
    </source>
</reference>
<dbReference type="EMBL" id="BMFH01000001">
    <property type="protein sequence ID" value="GGD39117.1"/>
    <property type="molecule type" value="Genomic_DNA"/>
</dbReference>
<gene>
    <name evidence="1" type="ORF">GCM10011361_02810</name>
</gene>
<dbReference type="Proteomes" id="UP000625780">
    <property type="component" value="Unassembled WGS sequence"/>
</dbReference>
<sequence length="134" mass="15067">MSAHSIFAQEVHTIVLNIDTKNIVPENTLSWAVSENTTVLNSGDNGIFTIFARVGDEIHWEAKSLTDSGVPVRFLELNYLGGPRIFSRNKIEANDYLMATVIRAGKENYIYQLKYQIGKEPKQHTITGQIRTGE</sequence>
<proteinExistence type="predicted"/>
<keyword evidence="2" id="KW-1185">Reference proteome</keyword>
<comment type="caution">
    <text evidence="1">The sequence shown here is derived from an EMBL/GenBank/DDBJ whole genome shotgun (WGS) entry which is preliminary data.</text>
</comment>
<protein>
    <submittedName>
        <fullName evidence="1">Uncharacterized protein</fullName>
    </submittedName>
</protein>
<evidence type="ECO:0000313" key="2">
    <source>
        <dbReference type="Proteomes" id="UP000625780"/>
    </source>
</evidence>
<name>A0ABQ1QRV5_9FLAO</name>
<evidence type="ECO:0000313" key="1">
    <source>
        <dbReference type="EMBL" id="GGD39117.1"/>
    </source>
</evidence>